<feature type="region of interest" description="Disordered" evidence="1">
    <location>
        <begin position="1"/>
        <end position="41"/>
    </location>
</feature>
<dbReference type="OrthoDB" id="2565184at2759"/>
<organism evidence="2 3">
    <name type="scientific">Naematelia encephala</name>
    <dbReference type="NCBI Taxonomy" id="71784"/>
    <lineage>
        <taxon>Eukaryota</taxon>
        <taxon>Fungi</taxon>
        <taxon>Dikarya</taxon>
        <taxon>Basidiomycota</taxon>
        <taxon>Agaricomycotina</taxon>
        <taxon>Tremellomycetes</taxon>
        <taxon>Tremellales</taxon>
        <taxon>Naemateliaceae</taxon>
        <taxon>Naematelia</taxon>
    </lineage>
</organism>
<feature type="compositionally biased region" description="Polar residues" evidence="1">
    <location>
        <begin position="138"/>
        <end position="166"/>
    </location>
</feature>
<feature type="compositionally biased region" description="Polar residues" evidence="1">
    <location>
        <begin position="23"/>
        <end position="35"/>
    </location>
</feature>
<dbReference type="InParanoid" id="A0A1Y2AX96"/>
<proteinExistence type="predicted"/>
<name>A0A1Y2AX96_9TREE</name>
<feature type="compositionally biased region" description="Polar residues" evidence="1">
    <location>
        <begin position="68"/>
        <end position="82"/>
    </location>
</feature>
<accession>A0A1Y2AX96</accession>
<feature type="region of interest" description="Disordered" evidence="1">
    <location>
        <begin position="55"/>
        <end position="166"/>
    </location>
</feature>
<dbReference type="Proteomes" id="UP000193986">
    <property type="component" value="Unassembled WGS sequence"/>
</dbReference>
<sequence length="166" mass="18025">MSTSRLRSPAPPPPSLPPKQDLTARNSTSYLNIDFSNPPPIVLDEDQKLAAALRDTVRISPRPKSTLLPENSSAYHSSNHTGGSRGKYTYSQSIPDLVSLGKPQLPSARMAEQNKNPFEEDEVEPSGTGRVGPPKLAGTTTVTSRGIENTATTQPSRQKYNRTLSR</sequence>
<protein>
    <submittedName>
        <fullName evidence="2">Uncharacterized protein</fullName>
    </submittedName>
</protein>
<comment type="caution">
    <text evidence="2">The sequence shown here is derived from an EMBL/GenBank/DDBJ whole genome shotgun (WGS) entry which is preliminary data.</text>
</comment>
<reference evidence="2 3" key="1">
    <citation type="submission" date="2016-07" db="EMBL/GenBank/DDBJ databases">
        <title>Pervasive Adenine N6-methylation of Active Genes in Fungi.</title>
        <authorList>
            <consortium name="DOE Joint Genome Institute"/>
            <person name="Mondo S.J."/>
            <person name="Dannebaum R.O."/>
            <person name="Kuo R.C."/>
            <person name="Labutti K."/>
            <person name="Haridas S."/>
            <person name="Kuo A."/>
            <person name="Salamov A."/>
            <person name="Ahrendt S.R."/>
            <person name="Lipzen A."/>
            <person name="Sullivan W."/>
            <person name="Andreopoulos W.B."/>
            <person name="Clum A."/>
            <person name="Lindquist E."/>
            <person name="Daum C."/>
            <person name="Ramamoorthy G.K."/>
            <person name="Gryganskyi A."/>
            <person name="Culley D."/>
            <person name="Magnuson J.K."/>
            <person name="James T.Y."/>
            <person name="O'Malley M.A."/>
            <person name="Stajich J.E."/>
            <person name="Spatafora J.W."/>
            <person name="Visel A."/>
            <person name="Grigoriev I.V."/>
        </authorList>
    </citation>
    <scope>NUCLEOTIDE SEQUENCE [LARGE SCALE GENOMIC DNA]</scope>
    <source>
        <strain evidence="2 3">68-887.2</strain>
    </source>
</reference>
<evidence type="ECO:0000313" key="2">
    <source>
        <dbReference type="EMBL" id="ORY27198.1"/>
    </source>
</evidence>
<dbReference type="AlphaFoldDB" id="A0A1Y2AX96"/>
<keyword evidence="3" id="KW-1185">Reference proteome</keyword>
<dbReference type="EMBL" id="MCFC01000040">
    <property type="protein sequence ID" value="ORY27198.1"/>
    <property type="molecule type" value="Genomic_DNA"/>
</dbReference>
<evidence type="ECO:0000313" key="3">
    <source>
        <dbReference type="Proteomes" id="UP000193986"/>
    </source>
</evidence>
<evidence type="ECO:0000256" key="1">
    <source>
        <dbReference type="SAM" id="MobiDB-lite"/>
    </source>
</evidence>
<gene>
    <name evidence="2" type="ORF">BCR39DRAFT_560141</name>
</gene>